<reference evidence="7" key="2">
    <citation type="submission" date="2025-08" db="UniProtKB">
        <authorList>
            <consortium name="Ensembl"/>
        </authorList>
    </citation>
    <scope>IDENTIFICATION</scope>
    <source>
        <strain evidence="7">Glennie</strain>
    </source>
</reference>
<dbReference type="Ensembl" id="ENSOANT00000023208.3">
    <property type="protein sequence ID" value="ENSOANP00000023204.2"/>
    <property type="gene ID" value="ENSOANG00000014727.3"/>
</dbReference>
<dbReference type="GO" id="GO:0017022">
    <property type="term" value="F:myosin binding"/>
    <property type="evidence" value="ECO:0000318"/>
    <property type="project" value="GO_Central"/>
</dbReference>
<dbReference type="InterPro" id="IPR013083">
    <property type="entry name" value="Znf_RING/FYVE/PHD"/>
</dbReference>
<dbReference type="PANTHER" id="PTHR14555">
    <property type="entry name" value="MYELIN-ASSOCIATED OLIGODENDROCYTIC BASIC PROTEIN MOBP -RELATED"/>
    <property type="match status" value="1"/>
</dbReference>
<proteinExistence type="predicted"/>
<dbReference type="GeneID" id="100082125"/>
<dbReference type="GO" id="GO:0008270">
    <property type="term" value="F:zinc ion binding"/>
    <property type="evidence" value="ECO:0007669"/>
    <property type="project" value="UniProtKB-KW"/>
</dbReference>
<dbReference type="AlphaFoldDB" id="F7EXT3"/>
<feature type="compositionally biased region" description="Polar residues" evidence="5">
    <location>
        <begin position="583"/>
        <end position="603"/>
    </location>
</feature>
<dbReference type="CTD" id="79083"/>
<dbReference type="InterPro" id="IPR011011">
    <property type="entry name" value="Znf_FYVE_PHD"/>
</dbReference>
<organism evidence="7 8">
    <name type="scientific">Ornithorhynchus anatinus</name>
    <name type="common">Duckbill platypus</name>
    <dbReference type="NCBI Taxonomy" id="9258"/>
    <lineage>
        <taxon>Eukaryota</taxon>
        <taxon>Metazoa</taxon>
        <taxon>Chordata</taxon>
        <taxon>Craniata</taxon>
        <taxon>Vertebrata</taxon>
        <taxon>Euteleostomi</taxon>
        <taxon>Mammalia</taxon>
        <taxon>Monotremata</taxon>
        <taxon>Ornithorhynchidae</taxon>
        <taxon>Ornithorhynchus</taxon>
    </lineage>
</organism>
<feature type="region of interest" description="Disordered" evidence="5">
    <location>
        <begin position="221"/>
        <end position="264"/>
    </location>
</feature>
<evidence type="ECO:0000313" key="7">
    <source>
        <dbReference type="Ensembl" id="ENSOANP00000023204.2"/>
    </source>
</evidence>
<dbReference type="OrthoDB" id="10072397at2759"/>
<dbReference type="InterPro" id="IPR010911">
    <property type="entry name" value="Rab_BD"/>
</dbReference>
<dbReference type="GO" id="GO:0003779">
    <property type="term" value="F:actin binding"/>
    <property type="evidence" value="ECO:0000318"/>
    <property type="project" value="GO_Central"/>
</dbReference>
<accession>F7EXT3</accession>
<dbReference type="PROSITE" id="PS50916">
    <property type="entry name" value="RABBD"/>
    <property type="match status" value="1"/>
</dbReference>
<evidence type="ECO:0000256" key="4">
    <source>
        <dbReference type="SAM" id="Coils"/>
    </source>
</evidence>
<dbReference type="InterPro" id="IPR051745">
    <property type="entry name" value="Intracell_Transport_Effector"/>
</dbReference>
<dbReference type="FunCoup" id="F7EXT3">
    <property type="interactions" value="17"/>
</dbReference>
<feature type="coiled-coil region" evidence="4">
    <location>
        <begin position="526"/>
        <end position="560"/>
    </location>
</feature>
<keyword evidence="1" id="KW-0479">Metal-binding</keyword>
<dbReference type="CDD" id="cd15752">
    <property type="entry name" value="FYVE_SlaC2-a"/>
    <property type="match status" value="1"/>
</dbReference>
<dbReference type="FunFam" id="3.30.40.10:FF:000018">
    <property type="entry name" value="Synaptotagmin-like 5, isoform CRA_a"/>
    <property type="match status" value="1"/>
</dbReference>
<keyword evidence="8" id="KW-1185">Reference proteome</keyword>
<reference evidence="7" key="3">
    <citation type="submission" date="2025-09" db="UniProtKB">
        <authorList>
            <consortium name="Ensembl"/>
        </authorList>
    </citation>
    <scope>IDENTIFICATION</scope>
    <source>
        <strain evidence="7">Glennie</strain>
    </source>
</reference>
<keyword evidence="2" id="KW-0863">Zinc-finger</keyword>
<dbReference type="InParanoid" id="F7EXT3"/>
<evidence type="ECO:0000256" key="1">
    <source>
        <dbReference type="ARBA" id="ARBA00022723"/>
    </source>
</evidence>
<dbReference type="RefSeq" id="XP_028924080.1">
    <property type="nucleotide sequence ID" value="XM_029068247.1"/>
</dbReference>
<feature type="compositionally biased region" description="Basic and acidic residues" evidence="5">
    <location>
        <begin position="451"/>
        <end position="465"/>
    </location>
</feature>
<name>F7EXT3_ORNAN</name>
<dbReference type="InterPro" id="IPR006788">
    <property type="entry name" value="Myrip/Melanophilin"/>
</dbReference>
<reference evidence="7 8" key="1">
    <citation type="journal article" date="2008" name="Nature">
        <title>Genome analysis of the platypus reveals unique signatures of evolution.</title>
        <authorList>
            <person name="Warren W.C."/>
            <person name="Hillier L.W."/>
            <person name="Marshall Graves J.A."/>
            <person name="Birney E."/>
            <person name="Ponting C.P."/>
            <person name="Grutzner F."/>
            <person name="Belov K."/>
            <person name="Miller W."/>
            <person name="Clarke L."/>
            <person name="Chinwalla A.T."/>
            <person name="Yang S.P."/>
            <person name="Heger A."/>
            <person name="Locke D.P."/>
            <person name="Miethke P."/>
            <person name="Waters P.D."/>
            <person name="Veyrunes F."/>
            <person name="Fulton L."/>
            <person name="Fulton B."/>
            <person name="Graves T."/>
            <person name="Wallis J."/>
            <person name="Puente X.S."/>
            <person name="Lopez-Otin C."/>
            <person name="Ordonez G.R."/>
            <person name="Eichler E.E."/>
            <person name="Chen L."/>
            <person name="Cheng Z."/>
            <person name="Deakin J.E."/>
            <person name="Alsop A."/>
            <person name="Thompson K."/>
            <person name="Kirby P."/>
            <person name="Papenfuss A.T."/>
            <person name="Wakefield M.J."/>
            <person name="Olender T."/>
            <person name="Lancet D."/>
            <person name="Huttley G.A."/>
            <person name="Smit A.F."/>
            <person name="Pask A."/>
            <person name="Temple-Smith P."/>
            <person name="Batzer M.A."/>
            <person name="Walker J.A."/>
            <person name="Konkel M.K."/>
            <person name="Harris R.S."/>
            <person name="Whittington C.M."/>
            <person name="Wong E.S."/>
            <person name="Gemmell N.J."/>
            <person name="Buschiazzo E."/>
            <person name="Vargas Jentzsch I.M."/>
            <person name="Merkel A."/>
            <person name="Schmitz J."/>
            <person name="Zemann A."/>
            <person name="Churakov G."/>
            <person name="Kriegs J.O."/>
            <person name="Brosius J."/>
            <person name="Murchison E.P."/>
            <person name="Sachidanandam R."/>
            <person name="Smith C."/>
            <person name="Hannon G.J."/>
            <person name="Tsend-Ayush E."/>
            <person name="McMillan D."/>
            <person name="Attenborough R."/>
            <person name="Rens W."/>
            <person name="Ferguson-Smith M."/>
            <person name="Lefevre C.M."/>
            <person name="Sharp J.A."/>
            <person name="Nicholas K.R."/>
            <person name="Ray D.A."/>
            <person name="Kube M."/>
            <person name="Reinhardt R."/>
            <person name="Pringle T.H."/>
            <person name="Taylor J."/>
            <person name="Jones R.C."/>
            <person name="Nixon B."/>
            <person name="Dacheux J.L."/>
            <person name="Niwa H."/>
            <person name="Sekita Y."/>
            <person name="Huang X."/>
            <person name="Stark A."/>
            <person name="Kheradpour P."/>
            <person name="Kellis M."/>
            <person name="Flicek P."/>
            <person name="Chen Y."/>
            <person name="Webber C."/>
            <person name="Hardison R."/>
            <person name="Nelson J."/>
            <person name="Hallsworth-Pepin K."/>
            <person name="Delehaunty K."/>
            <person name="Markovic C."/>
            <person name="Minx P."/>
            <person name="Feng Y."/>
            <person name="Kremitzki C."/>
            <person name="Mitreva M."/>
            <person name="Glasscock J."/>
            <person name="Wylie T."/>
            <person name="Wohldmann P."/>
            <person name="Thiru P."/>
            <person name="Nhan M.N."/>
            <person name="Pohl C.S."/>
            <person name="Smith S.M."/>
            <person name="Hou S."/>
            <person name="Nefedov M."/>
            <person name="de Jong P.J."/>
            <person name="Renfree M.B."/>
            <person name="Mardis E.R."/>
            <person name="Wilson R.K."/>
        </authorList>
    </citation>
    <scope>NUCLEOTIDE SEQUENCE [LARGE SCALE GENOMIC DNA]</scope>
    <source>
        <strain evidence="7 8">Glennie</strain>
    </source>
</reference>
<feature type="compositionally biased region" description="Polar residues" evidence="5">
    <location>
        <begin position="391"/>
        <end position="402"/>
    </location>
</feature>
<protein>
    <submittedName>
        <fullName evidence="7">Melanophilin</fullName>
    </submittedName>
</protein>
<feature type="region of interest" description="Disordered" evidence="5">
    <location>
        <begin position="622"/>
        <end position="651"/>
    </location>
</feature>
<dbReference type="GO" id="GO:0030864">
    <property type="term" value="C:cortical actin cytoskeleton"/>
    <property type="evidence" value="ECO:0000318"/>
    <property type="project" value="GO_Central"/>
</dbReference>
<evidence type="ECO:0000256" key="2">
    <source>
        <dbReference type="ARBA" id="ARBA00022771"/>
    </source>
</evidence>
<feature type="domain" description="RabBD" evidence="6">
    <location>
        <begin position="4"/>
        <end position="124"/>
    </location>
</feature>
<dbReference type="PANTHER" id="PTHR14555:SF1">
    <property type="entry name" value="MELANOPHILIN"/>
    <property type="match status" value="1"/>
</dbReference>
<evidence type="ECO:0000259" key="6">
    <source>
        <dbReference type="PROSITE" id="PS50916"/>
    </source>
</evidence>
<feature type="region of interest" description="Disordered" evidence="5">
    <location>
        <begin position="451"/>
        <end position="495"/>
    </location>
</feature>
<dbReference type="Pfam" id="PF02318">
    <property type="entry name" value="FYVE_2"/>
    <property type="match status" value="1"/>
</dbReference>
<dbReference type="SUPFAM" id="SSF57903">
    <property type="entry name" value="FYVE/PHD zinc finger"/>
    <property type="match status" value="1"/>
</dbReference>
<keyword evidence="4" id="KW-0175">Coiled coil</keyword>
<evidence type="ECO:0000256" key="5">
    <source>
        <dbReference type="SAM" id="MobiDB-lite"/>
    </source>
</evidence>
<dbReference type="InterPro" id="IPR037442">
    <property type="entry name" value="Melanophilin_FYVE-rel_dom"/>
</dbReference>
<gene>
    <name evidence="7" type="primary">MLPH</name>
</gene>
<dbReference type="Bgee" id="ENSOANG00000014727">
    <property type="expression patterns" value="Expressed in adult mammalian kidney and 1 other cell type or tissue"/>
</dbReference>
<feature type="region of interest" description="Disordered" evidence="5">
    <location>
        <begin position="280"/>
        <end position="315"/>
    </location>
</feature>
<dbReference type="InterPro" id="IPR041282">
    <property type="entry name" value="FYVE_2"/>
</dbReference>
<feature type="compositionally biased region" description="Polar residues" evidence="5">
    <location>
        <begin position="285"/>
        <end position="295"/>
    </location>
</feature>
<dbReference type="OMA" id="EAQGWLC"/>
<dbReference type="RefSeq" id="XP_028924079.1">
    <property type="nucleotide sequence ID" value="XM_029068246.2"/>
</dbReference>
<keyword evidence="3" id="KW-0862">Zinc</keyword>
<feature type="coiled-coil region" evidence="4">
    <location>
        <begin position="29"/>
        <end position="56"/>
    </location>
</feature>
<dbReference type="Gene3D" id="3.30.40.10">
    <property type="entry name" value="Zinc/RING finger domain, C3HC4 (zinc finger)"/>
    <property type="match status" value="1"/>
</dbReference>
<evidence type="ECO:0000313" key="8">
    <source>
        <dbReference type="Proteomes" id="UP000002279"/>
    </source>
</evidence>
<dbReference type="Proteomes" id="UP000002279">
    <property type="component" value="Chromosome 7"/>
</dbReference>
<feature type="compositionally biased region" description="Polar residues" evidence="5">
    <location>
        <begin position="224"/>
        <end position="251"/>
    </location>
</feature>
<dbReference type="GeneTree" id="ENSGT00950000183138"/>
<dbReference type="KEGG" id="oaa:100082125"/>
<dbReference type="GO" id="GO:0031267">
    <property type="term" value="F:small GTPase binding"/>
    <property type="evidence" value="ECO:0007669"/>
    <property type="project" value="InterPro"/>
</dbReference>
<evidence type="ECO:0000256" key="3">
    <source>
        <dbReference type="ARBA" id="ARBA00022833"/>
    </source>
</evidence>
<dbReference type="Pfam" id="PF04698">
    <property type="entry name" value="Rab_eff_C"/>
    <property type="match status" value="1"/>
</dbReference>
<dbReference type="GO" id="GO:0006886">
    <property type="term" value="P:intracellular protein transport"/>
    <property type="evidence" value="ECO:0007669"/>
    <property type="project" value="InterPro"/>
</dbReference>
<feature type="region of interest" description="Disordered" evidence="5">
    <location>
        <begin position="583"/>
        <end position="608"/>
    </location>
</feature>
<feature type="region of interest" description="Disordered" evidence="5">
    <location>
        <begin position="345"/>
        <end position="402"/>
    </location>
</feature>
<sequence length="663" mass="74136">MGRKLDLSKLTDEEARHVWEVVQRDFDLRKKEEARLEKLKGKIKKESTKRELLSDQAHLSETHCIHCLRPYKFLINSKRQCLVCLLHTCKCCSSFTQPEGGWVCHPCQLARVLKIGSLEWYYQHVQARFKHFGSAKVLHSLYGRLQHGSKTNSTFLGLHNKVYSLPELNSEALFLPGGGSDENKGADEDSRLNEAEALCHSQVHKKRRLLSVQPFDFEVDADDSTGSPCQSLQVSSTPVSLDALQSPSGVPSSDEEDASQKESMMAEADIASVFYHTLEERDQQHSPQEQESSTELCLPTDSSRESLEGAPQSGRFPEFDYFGACQAQPHNAGQALSTLKMWTKNQGKGETKSEQHQSQYLADMDTSDEELERGPKMAAYQFPHSKHRSRTSSQESKPYSGSQIFELSKRMSTVEHMLNRLEEKIWIYSQENPALGSHSEADLEEETLRRKLGELASHIPDREASSEEEEEGKERWKKPGLSFSSDNQSRGAPKVCRAPGQVYGLEKSLQCFKDPSQPRGTPDSVLSELEDKVALAAVEVQNTESEVSDIESRIAALSAAGLNVKAQGKARKESSLQIFPFQTAGNSDCSSQDPTLEPSTESKALSVPHLGRKFNTSLKIHGSSADSFDRKSAYRGSLTQRNPNGKKRKMDLIFAKPVMTHRS</sequence>